<gene>
    <name evidence="2" type="ORF">CVS29_02665</name>
</gene>
<dbReference type="AlphaFoldDB" id="A0A2V3DVR8"/>
<dbReference type="Pfam" id="PF00754">
    <property type="entry name" value="F5_F8_type_C"/>
    <property type="match status" value="2"/>
</dbReference>
<dbReference type="EMBL" id="QHLZ01000001">
    <property type="protein sequence ID" value="PXA69468.1"/>
    <property type="molecule type" value="Genomic_DNA"/>
</dbReference>
<sequence>MIDNWLRSGCYVRVVFPENAASGVAGVAEFKLLGSESSAPASLDIVQEKLGVMASNFAPGHEPAVASNGNPAQYWQGGRGGNTWWSVDLGARHQLTSTLVTWLDGSKAYQYTIEVSNDGENYYTVADKSSNTVAGNESQDAFSAVARYVRISIVGGSTDESPVGMYNFETLGFPVADVVARKSSTATSSADGAAAALGNDTAEATAWHSAKGESAPMWSADLGAVFDLNGIDVTLAKDSAPNFQVETSLDGTAWNAVPATASSTGSLTFSSTVSARHIRVKFTGVGTEEFAGLENVAGYAGELNRNLALASANPKTIVTATYSNAGGGDSLSKVNDGIIANASSGETKNLWTNWIAAPRAEDTITVDFGAARRVSAAEFYAFVDSGAAAPAAVKVQYLDGATWKDVPAATATPAQPAQGKNVVQFGAVTTKKVRFVMSAGRLANDTLGCHAISELRVLGANAPLPQRLAAVDVTQETGMLQRSANNIAHPGDTVQLAATGSPAAFAAVEATWEVQAVAGEEPVASVDANGMVTGLLPPLRAVVQPLVPQRPPPADRRPRVLQLRVPRQVPAWMIWPARGSIQGCKSWQPSQA</sequence>
<reference evidence="2 3" key="1">
    <citation type="submission" date="2018-05" db="EMBL/GenBank/DDBJ databases">
        <title>Genetic diversity of glacier-inhabiting Cryobacterium bacteria in China and description of Cryobacterium mengkeensis sp. nov. and Arthrobacter glacialis sp. nov.</title>
        <authorList>
            <person name="Liu Q."/>
            <person name="Xin Y.-H."/>
        </authorList>
    </citation>
    <scope>NUCLEOTIDE SEQUENCE [LARGE SCALE GENOMIC DNA]</scope>
    <source>
        <strain evidence="2 3">GP3</strain>
    </source>
</reference>
<dbReference type="Proteomes" id="UP000246303">
    <property type="component" value="Unassembled WGS sequence"/>
</dbReference>
<protein>
    <recommendedName>
        <fullName evidence="1">F5/8 type C domain-containing protein</fullName>
    </recommendedName>
</protein>
<dbReference type="Gene3D" id="2.60.120.260">
    <property type="entry name" value="Galactose-binding domain-like"/>
    <property type="match status" value="3"/>
</dbReference>
<evidence type="ECO:0000313" key="2">
    <source>
        <dbReference type="EMBL" id="PXA69468.1"/>
    </source>
</evidence>
<dbReference type="PROSITE" id="PS50022">
    <property type="entry name" value="FA58C_3"/>
    <property type="match status" value="2"/>
</dbReference>
<dbReference type="Pfam" id="PF22633">
    <property type="entry name" value="F5_F8_type_C_2"/>
    <property type="match status" value="1"/>
</dbReference>
<comment type="caution">
    <text evidence="2">The sequence shown here is derived from an EMBL/GenBank/DDBJ whole genome shotgun (WGS) entry which is preliminary data.</text>
</comment>
<keyword evidence="3" id="KW-1185">Reference proteome</keyword>
<organism evidence="2 3">
    <name type="scientific">Arthrobacter psychrochitiniphilus</name>
    <dbReference type="NCBI Taxonomy" id="291045"/>
    <lineage>
        <taxon>Bacteria</taxon>
        <taxon>Bacillati</taxon>
        <taxon>Actinomycetota</taxon>
        <taxon>Actinomycetes</taxon>
        <taxon>Micrococcales</taxon>
        <taxon>Micrococcaceae</taxon>
        <taxon>Arthrobacter</taxon>
    </lineage>
</organism>
<dbReference type="OrthoDB" id="9762066at2"/>
<feature type="domain" description="F5/8 type C" evidence="1">
    <location>
        <begin position="183"/>
        <end position="280"/>
    </location>
</feature>
<evidence type="ECO:0000259" key="1">
    <source>
        <dbReference type="PROSITE" id="PS50022"/>
    </source>
</evidence>
<dbReference type="RefSeq" id="WP_110104753.1">
    <property type="nucleotide sequence ID" value="NZ_JACBZZ010000001.1"/>
</dbReference>
<dbReference type="SUPFAM" id="SSF49785">
    <property type="entry name" value="Galactose-binding domain-like"/>
    <property type="match status" value="3"/>
</dbReference>
<proteinExistence type="predicted"/>
<accession>A0A2V3DVR8</accession>
<dbReference type="InterPro" id="IPR008979">
    <property type="entry name" value="Galactose-bd-like_sf"/>
</dbReference>
<dbReference type="InterPro" id="IPR000421">
    <property type="entry name" value="FA58C"/>
</dbReference>
<evidence type="ECO:0000313" key="3">
    <source>
        <dbReference type="Proteomes" id="UP000246303"/>
    </source>
</evidence>
<name>A0A2V3DVR8_9MICC</name>
<feature type="domain" description="F5/8 type C" evidence="1">
    <location>
        <begin position="38"/>
        <end position="173"/>
    </location>
</feature>